<evidence type="ECO:0000256" key="1">
    <source>
        <dbReference type="SAM" id="Phobius"/>
    </source>
</evidence>
<name>A0A133KBY6_HEYCO</name>
<keyword evidence="1" id="KW-0812">Transmembrane</keyword>
<reference evidence="3" key="1">
    <citation type="submission" date="2016-01" db="EMBL/GenBank/DDBJ databases">
        <authorList>
            <person name="Mitreva M."/>
            <person name="Pepin K.H."/>
            <person name="Mihindukulasuriya K.A."/>
            <person name="Fulton R."/>
            <person name="Fronick C."/>
            <person name="O'Laughlin M."/>
            <person name="Miner T."/>
            <person name="Herter B."/>
            <person name="Rosa B.A."/>
            <person name="Cordes M."/>
            <person name="Tomlinson C."/>
            <person name="Wollam A."/>
            <person name="Palsikar V.B."/>
            <person name="Mardis E.R."/>
            <person name="Wilson R.K."/>
        </authorList>
    </citation>
    <scope>NUCLEOTIDE SEQUENCE [LARGE SCALE GENOMIC DNA]</scope>
    <source>
        <strain evidence="3">GED7749B</strain>
    </source>
</reference>
<gene>
    <name evidence="2" type="ORF">HMPREF3213_03521</name>
</gene>
<keyword evidence="1" id="KW-0472">Membrane</keyword>
<comment type="caution">
    <text evidence="2">The sequence shown here is derived from an EMBL/GenBank/DDBJ whole genome shotgun (WGS) entry which is preliminary data.</text>
</comment>
<feature type="transmembrane region" description="Helical" evidence="1">
    <location>
        <begin position="39"/>
        <end position="58"/>
    </location>
</feature>
<evidence type="ECO:0000313" key="3">
    <source>
        <dbReference type="Proteomes" id="UP000070376"/>
    </source>
</evidence>
<keyword evidence="1" id="KW-1133">Transmembrane helix</keyword>
<dbReference type="PATRIC" id="fig|1398.22.peg.3527"/>
<feature type="transmembrane region" description="Helical" evidence="1">
    <location>
        <begin position="6"/>
        <end position="27"/>
    </location>
</feature>
<organism evidence="2 3">
    <name type="scientific">Heyndrickxia coagulans</name>
    <name type="common">Weizmannia coagulans</name>
    <dbReference type="NCBI Taxonomy" id="1398"/>
    <lineage>
        <taxon>Bacteria</taxon>
        <taxon>Bacillati</taxon>
        <taxon>Bacillota</taxon>
        <taxon>Bacilli</taxon>
        <taxon>Bacillales</taxon>
        <taxon>Bacillaceae</taxon>
        <taxon>Heyndrickxia</taxon>
    </lineage>
</organism>
<accession>A0A133KBY6</accession>
<dbReference type="EMBL" id="LRPN01000180">
    <property type="protein sequence ID" value="KWZ77039.1"/>
    <property type="molecule type" value="Genomic_DNA"/>
</dbReference>
<evidence type="ECO:0000313" key="2">
    <source>
        <dbReference type="EMBL" id="KWZ77039.1"/>
    </source>
</evidence>
<dbReference type="AlphaFoldDB" id="A0A133KBY6"/>
<protein>
    <submittedName>
        <fullName evidence="2">Uncharacterized protein</fullName>
    </submittedName>
</protein>
<dbReference type="Proteomes" id="UP000070376">
    <property type="component" value="Unassembled WGS sequence"/>
</dbReference>
<sequence length="61" mass="7252">MDLLVFFKVITGIILLVLTIFIIRKLQNNRVDDYDKYDSLLLFLLVFDLIVLPIWGYFLSK</sequence>
<proteinExistence type="predicted"/>
<dbReference type="RefSeq" id="WP_014097682.1">
    <property type="nucleotide sequence ID" value="NZ_CP017888.1"/>
</dbReference>